<keyword evidence="3" id="KW-0813">Transport</keyword>
<feature type="transmembrane region" description="Helical" evidence="11">
    <location>
        <begin position="254"/>
        <end position="273"/>
    </location>
</feature>
<dbReference type="InterPro" id="IPR011701">
    <property type="entry name" value="MFS"/>
</dbReference>
<keyword evidence="5 11" id="KW-0812">Transmembrane</keyword>
<dbReference type="AlphaFoldDB" id="A0AAU6SE56"/>
<dbReference type="PROSITE" id="PS50850">
    <property type="entry name" value="MFS"/>
    <property type="match status" value="1"/>
</dbReference>
<dbReference type="InterPro" id="IPR020846">
    <property type="entry name" value="MFS_dom"/>
</dbReference>
<protein>
    <recommendedName>
        <fullName evidence="10">Putative proline/betaine transporter</fullName>
    </recommendedName>
</protein>
<sequence length="452" mass="47645">MEQNLTATPEPRVGAVNPPHHTDIRTARRVIVAAALGNFVEWFDYGVYGFLAATIAKVFFPGTDPTTQIIAAIGVFGVGFLIRPIGAIIFGSHADKHGRKPVMLFTVVLMSGATFLIGVLPTYQAIGLWAPALLIVIRLLQGIGAGGEVGSVTVVLSEAAPPRRRGFAGSMSPVSSFMAFLTASTLVLLLNVSLTPDQLEAWGWRIPFLLSLPLGFVGLLLRWRLEETVPFKQLVDENRVSPAPVREVFRKSPGAMLVMGGITATTAVGLWMLVTYMTSFLSNTVGLTGTQSILTTVLGVAAALLFTLLGGVLSDRFGRRRMLIITTSLLVVFVYPCFLLATTGNLPSAIAGLILFGALLGLFDGGFTAAAAELFPTRYRTAGVALPFNVGAAIFGGGVPYASAWLVQATGNQQAGAWLVILAAAISLLAAIAIPAATHGRFLAGRPLDAND</sequence>
<evidence type="ECO:0000256" key="7">
    <source>
        <dbReference type="ARBA" id="ARBA00022989"/>
    </source>
</evidence>
<dbReference type="InterPro" id="IPR005829">
    <property type="entry name" value="Sugar_transporter_CS"/>
</dbReference>
<dbReference type="RefSeq" id="WP_349425996.1">
    <property type="nucleotide sequence ID" value="NZ_CP151632.1"/>
</dbReference>
<keyword evidence="8 11" id="KW-0472">Membrane</keyword>
<keyword evidence="7 11" id="KW-1133">Transmembrane helix</keyword>
<gene>
    <name evidence="13" type="ORF">MRBLWS13_002845</name>
</gene>
<evidence type="ECO:0000256" key="2">
    <source>
        <dbReference type="ARBA" id="ARBA00008240"/>
    </source>
</evidence>
<dbReference type="SUPFAM" id="SSF103473">
    <property type="entry name" value="MFS general substrate transporter"/>
    <property type="match status" value="1"/>
</dbReference>
<comment type="subcellular location">
    <subcellularLocation>
        <location evidence="1">Cell membrane</location>
        <topology evidence="1">Multi-pass membrane protein</topology>
    </subcellularLocation>
</comment>
<keyword evidence="6" id="KW-0769">Symport</keyword>
<evidence type="ECO:0000256" key="1">
    <source>
        <dbReference type="ARBA" id="ARBA00004651"/>
    </source>
</evidence>
<feature type="domain" description="Major facilitator superfamily (MFS) profile" evidence="12">
    <location>
        <begin position="30"/>
        <end position="439"/>
    </location>
</feature>
<feature type="transmembrane region" description="Helical" evidence="11">
    <location>
        <begin position="129"/>
        <end position="156"/>
    </location>
</feature>
<dbReference type="GO" id="GO:0015293">
    <property type="term" value="F:symporter activity"/>
    <property type="evidence" value="ECO:0007669"/>
    <property type="project" value="UniProtKB-KW"/>
</dbReference>
<reference evidence="13" key="1">
    <citation type="submission" date="2024-04" db="EMBL/GenBank/DDBJ databases">
        <authorList>
            <person name="Roder T."/>
            <person name="Oberhansli S."/>
            <person name="Kreuzer M."/>
        </authorList>
    </citation>
    <scope>NUCLEOTIDE SEQUENCE</scope>
    <source>
        <strain evidence="13">LWS13-1.2</strain>
    </source>
</reference>
<dbReference type="FunFam" id="1.20.1250.20:FF:000001">
    <property type="entry name" value="Dicarboxylate MFS transporter"/>
    <property type="match status" value="1"/>
</dbReference>
<evidence type="ECO:0000256" key="6">
    <source>
        <dbReference type="ARBA" id="ARBA00022847"/>
    </source>
</evidence>
<feature type="transmembrane region" description="Helical" evidence="11">
    <location>
        <begin position="384"/>
        <end position="403"/>
    </location>
</feature>
<evidence type="ECO:0000256" key="9">
    <source>
        <dbReference type="ARBA" id="ARBA00037295"/>
    </source>
</evidence>
<feature type="transmembrane region" description="Helical" evidence="11">
    <location>
        <begin position="168"/>
        <end position="190"/>
    </location>
</feature>
<evidence type="ECO:0000313" key="13">
    <source>
        <dbReference type="EMBL" id="WZO35160.1"/>
    </source>
</evidence>
<feature type="transmembrane region" description="Helical" evidence="11">
    <location>
        <begin position="102"/>
        <end position="123"/>
    </location>
</feature>
<dbReference type="InterPro" id="IPR036259">
    <property type="entry name" value="MFS_trans_sf"/>
</dbReference>
<comment type="function">
    <text evidence="9">May be a proton symporter involved in the uptake of osmolytes such as proline and glycine betaine.</text>
</comment>
<dbReference type="Gene3D" id="1.20.1250.20">
    <property type="entry name" value="MFS general substrate transporter like domains"/>
    <property type="match status" value="2"/>
</dbReference>
<dbReference type="Pfam" id="PF07690">
    <property type="entry name" value="MFS_1"/>
    <property type="match status" value="1"/>
</dbReference>
<evidence type="ECO:0000256" key="3">
    <source>
        <dbReference type="ARBA" id="ARBA00022448"/>
    </source>
</evidence>
<feature type="transmembrane region" description="Helical" evidence="11">
    <location>
        <begin position="69"/>
        <end position="90"/>
    </location>
</feature>
<evidence type="ECO:0000256" key="4">
    <source>
        <dbReference type="ARBA" id="ARBA00022475"/>
    </source>
</evidence>
<evidence type="ECO:0000256" key="10">
    <source>
        <dbReference type="ARBA" id="ARBA00039918"/>
    </source>
</evidence>
<name>A0AAU6SE56_9MICO</name>
<proteinExistence type="inferred from homology"/>
<dbReference type="PANTHER" id="PTHR43528:SF1">
    <property type="entry name" value="ALPHA-KETOGLUTARATE PERMEASE"/>
    <property type="match status" value="1"/>
</dbReference>
<feature type="transmembrane region" description="Helical" evidence="11">
    <location>
        <begin position="202"/>
        <end position="223"/>
    </location>
</feature>
<dbReference type="GO" id="GO:0005886">
    <property type="term" value="C:plasma membrane"/>
    <property type="evidence" value="ECO:0007669"/>
    <property type="project" value="UniProtKB-SubCell"/>
</dbReference>
<feature type="transmembrane region" description="Helical" evidence="11">
    <location>
        <begin position="349"/>
        <end position="372"/>
    </location>
</feature>
<keyword evidence="4" id="KW-1003">Cell membrane</keyword>
<evidence type="ECO:0000256" key="8">
    <source>
        <dbReference type="ARBA" id="ARBA00023136"/>
    </source>
</evidence>
<dbReference type="EMBL" id="CP151632">
    <property type="protein sequence ID" value="WZO35160.1"/>
    <property type="molecule type" value="Genomic_DNA"/>
</dbReference>
<feature type="transmembrane region" description="Helical" evidence="11">
    <location>
        <begin position="293"/>
        <end position="313"/>
    </location>
</feature>
<feature type="transmembrane region" description="Helical" evidence="11">
    <location>
        <begin position="415"/>
        <end position="437"/>
    </location>
</feature>
<dbReference type="InterPro" id="IPR051084">
    <property type="entry name" value="H+-coupled_symporters"/>
</dbReference>
<dbReference type="PROSITE" id="PS00216">
    <property type="entry name" value="SUGAR_TRANSPORT_1"/>
    <property type="match status" value="1"/>
</dbReference>
<dbReference type="PANTHER" id="PTHR43528">
    <property type="entry name" value="ALPHA-KETOGLUTARATE PERMEASE"/>
    <property type="match status" value="1"/>
</dbReference>
<evidence type="ECO:0000256" key="11">
    <source>
        <dbReference type="SAM" id="Phobius"/>
    </source>
</evidence>
<organism evidence="13">
    <name type="scientific">Microbacterium sp. LWS13-1.2</name>
    <dbReference type="NCBI Taxonomy" id="3135264"/>
    <lineage>
        <taxon>Bacteria</taxon>
        <taxon>Bacillati</taxon>
        <taxon>Actinomycetota</taxon>
        <taxon>Actinomycetes</taxon>
        <taxon>Micrococcales</taxon>
        <taxon>Microbacteriaceae</taxon>
        <taxon>Microbacterium</taxon>
    </lineage>
</organism>
<evidence type="ECO:0000256" key="5">
    <source>
        <dbReference type="ARBA" id="ARBA00022692"/>
    </source>
</evidence>
<feature type="transmembrane region" description="Helical" evidence="11">
    <location>
        <begin position="322"/>
        <end position="343"/>
    </location>
</feature>
<evidence type="ECO:0000259" key="12">
    <source>
        <dbReference type="PROSITE" id="PS50850"/>
    </source>
</evidence>
<accession>A0AAU6SE56</accession>
<comment type="similarity">
    <text evidence="2">Belongs to the major facilitator superfamily. Metabolite:H+ Symporter (MHS) family (TC 2.A.1.6) family.</text>
</comment>